<evidence type="ECO:0000256" key="2">
    <source>
        <dbReference type="ARBA" id="ARBA00001913"/>
    </source>
</evidence>
<keyword evidence="9" id="KW-0408">Iron</keyword>
<dbReference type="EC" id="1.11.1.7" evidence="4"/>
<evidence type="ECO:0000313" key="11">
    <source>
        <dbReference type="EMBL" id="KDO49147.1"/>
    </source>
</evidence>
<name>A0A067ED76_CITSI</name>
<feature type="non-terminal residue" evidence="11">
    <location>
        <position position="1"/>
    </location>
</feature>
<comment type="catalytic activity">
    <reaction evidence="1">
        <text>2 a phenolic donor + H2O2 = 2 a phenolic radical donor + 2 H2O</text>
        <dbReference type="Rhea" id="RHEA:56136"/>
        <dbReference type="ChEBI" id="CHEBI:15377"/>
        <dbReference type="ChEBI" id="CHEBI:16240"/>
        <dbReference type="ChEBI" id="CHEBI:139520"/>
        <dbReference type="ChEBI" id="CHEBI:139521"/>
        <dbReference type="EC" id="1.11.1.7"/>
    </reaction>
</comment>
<dbReference type="InterPro" id="IPR002016">
    <property type="entry name" value="Haem_peroxidase"/>
</dbReference>
<keyword evidence="12" id="KW-1185">Reference proteome</keyword>
<dbReference type="GO" id="GO:0140825">
    <property type="term" value="F:lactoperoxidase activity"/>
    <property type="evidence" value="ECO:0007669"/>
    <property type="project" value="UniProtKB-EC"/>
</dbReference>
<dbReference type="PANTHER" id="PTHR31517">
    <property type="match status" value="1"/>
</dbReference>
<evidence type="ECO:0000259" key="10">
    <source>
        <dbReference type="PROSITE" id="PS50873"/>
    </source>
</evidence>
<dbReference type="InterPro" id="IPR010255">
    <property type="entry name" value="Haem_peroxidase_sf"/>
</dbReference>
<dbReference type="PROSITE" id="PS50873">
    <property type="entry name" value="PEROXIDASE_4"/>
    <property type="match status" value="1"/>
</dbReference>
<keyword evidence="6" id="KW-0349">Heme</keyword>
<dbReference type="EMBL" id="KK785120">
    <property type="protein sequence ID" value="KDO49147.1"/>
    <property type="molecule type" value="Genomic_DNA"/>
</dbReference>
<gene>
    <name evidence="11" type="ORF">CISIN_1g0447651mg</name>
</gene>
<evidence type="ECO:0000256" key="8">
    <source>
        <dbReference type="ARBA" id="ARBA00023002"/>
    </source>
</evidence>
<keyword evidence="7" id="KW-0479">Metal-binding</keyword>
<evidence type="ECO:0000256" key="9">
    <source>
        <dbReference type="ARBA" id="ARBA00023004"/>
    </source>
</evidence>
<feature type="non-terminal residue" evidence="11">
    <location>
        <position position="104"/>
    </location>
</feature>
<evidence type="ECO:0000256" key="6">
    <source>
        <dbReference type="ARBA" id="ARBA00022617"/>
    </source>
</evidence>
<evidence type="ECO:0000313" key="12">
    <source>
        <dbReference type="Proteomes" id="UP000027120"/>
    </source>
</evidence>
<dbReference type="STRING" id="2711.A0A067ED76"/>
<evidence type="ECO:0000256" key="7">
    <source>
        <dbReference type="ARBA" id="ARBA00022723"/>
    </source>
</evidence>
<evidence type="ECO:0000256" key="3">
    <source>
        <dbReference type="ARBA" id="ARBA00001970"/>
    </source>
</evidence>
<evidence type="ECO:0000256" key="4">
    <source>
        <dbReference type="ARBA" id="ARBA00012313"/>
    </source>
</evidence>
<dbReference type="Proteomes" id="UP000027120">
    <property type="component" value="Unassembled WGS sequence"/>
</dbReference>
<sequence>KTFGYLVLSTGAHTIGFAQCIAFKHRFFNYKPDPPPDSSALPNLQATCLLESDQALMADPRTAALVKAYSTNPYLFSYDFAESMAKMSKIGYSPGKMGRSGSPV</sequence>
<dbReference type="SUPFAM" id="SSF48113">
    <property type="entry name" value="Heme-dependent peroxidases"/>
    <property type="match status" value="1"/>
</dbReference>
<evidence type="ECO:0000256" key="1">
    <source>
        <dbReference type="ARBA" id="ARBA00000189"/>
    </source>
</evidence>
<organism evidence="11 12">
    <name type="scientific">Citrus sinensis</name>
    <name type="common">Sweet orange</name>
    <name type="synonym">Citrus aurantium var. sinensis</name>
    <dbReference type="NCBI Taxonomy" id="2711"/>
    <lineage>
        <taxon>Eukaryota</taxon>
        <taxon>Viridiplantae</taxon>
        <taxon>Streptophyta</taxon>
        <taxon>Embryophyta</taxon>
        <taxon>Tracheophyta</taxon>
        <taxon>Spermatophyta</taxon>
        <taxon>Magnoliopsida</taxon>
        <taxon>eudicotyledons</taxon>
        <taxon>Gunneridae</taxon>
        <taxon>Pentapetalae</taxon>
        <taxon>rosids</taxon>
        <taxon>malvids</taxon>
        <taxon>Sapindales</taxon>
        <taxon>Rutaceae</taxon>
        <taxon>Aurantioideae</taxon>
        <taxon>Citrus</taxon>
    </lineage>
</organism>
<accession>A0A067ED76</accession>
<proteinExistence type="predicted"/>
<keyword evidence="8" id="KW-0560">Oxidoreductase</keyword>
<evidence type="ECO:0000256" key="5">
    <source>
        <dbReference type="ARBA" id="ARBA00022559"/>
    </source>
</evidence>
<dbReference type="GO" id="GO:0006979">
    <property type="term" value="P:response to oxidative stress"/>
    <property type="evidence" value="ECO:0007669"/>
    <property type="project" value="InterPro"/>
</dbReference>
<dbReference type="AlphaFoldDB" id="A0A067ED76"/>
<dbReference type="GO" id="GO:0046872">
    <property type="term" value="F:metal ion binding"/>
    <property type="evidence" value="ECO:0007669"/>
    <property type="project" value="UniProtKB-KW"/>
</dbReference>
<feature type="domain" description="Plant heme peroxidase family profile" evidence="10">
    <location>
        <begin position="1"/>
        <end position="104"/>
    </location>
</feature>
<protein>
    <recommendedName>
        <fullName evidence="4">peroxidase</fullName>
        <ecNumber evidence="4">1.11.1.7</ecNumber>
    </recommendedName>
</protein>
<dbReference type="PANTHER" id="PTHR31517:SF84">
    <property type="entry name" value="PEROXIDASE"/>
    <property type="match status" value="1"/>
</dbReference>
<keyword evidence="5" id="KW-0575">Peroxidase</keyword>
<dbReference type="Gene3D" id="1.10.520.10">
    <property type="match status" value="1"/>
</dbReference>
<comment type="cofactor">
    <cofactor evidence="3">
        <name>heme b</name>
        <dbReference type="ChEBI" id="CHEBI:60344"/>
    </cofactor>
</comment>
<reference evidence="11 12" key="1">
    <citation type="submission" date="2014-04" db="EMBL/GenBank/DDBJ databases">
        <authorList>
            <consortium name="International Citrus Genome Consortium"/>
            <person name="Gmitter F."/>
            <person name="Chen C."/>
            <person name="Farmerie W."/>
            <person name="Harkins T."/>
            <person name="Desany B."/>
            <person name="Mohiuddin M."/>
            <person name="Kodira C."/>
            <person name="Borodovsky M."/>
            <person name="Lomsadze A."/>
            <person name="Burns P."/>
            <person name="Jenkins J."/>
            <person name="Prochnik S."/>
            <person name="Shu S."/>
            <person name="Chapman J."/>
            <person name="Pitluck S."/>
            <person name="Schmutz J."/>
            <person name="Rokhsar D."/>
        </authorList>
    </citation>
    <scope>NUCLEOTIDE SEQUENCE</scope>
</reference>
<dbReference type="GO" id="GO:0020037">
    <property type="term" value="F:heme binding"/>
    <property type="evidence" value="ECO:0007669"/>
    <property type="project" value="InterPro"/>
</dbReference>
<comment type="cofactor">
    <cofactor evidence="2">
        <name>Ca(2+)</name>
        <dbReference type="ChEBI" id="CHEBI:29108"/>
    </cofactor>
</comment>
<dbReference type="InterPro" id="IPR000823">
    <property type="entry name" value="Peroxidase_pln"/>
</dbReference>
<dbReference type="Gene3D" id="1.10.420.10">
    <property type="entry name" value="Peroxidase, domain 2"/>
    <property type="match status" value="2"/>
</dbReference>